<dbReference type="Pfam" id="PF00106">
    <property type="entry name" value="adh_short"/>
    <property type="match status" value="1"/>
</dbReference>
<dbReference type="RefSeq" id="WP_063855992.1">
    <property type="nucleotide sequence ID" value="NZ_CP006877.1"/>
</dbReference>
<comment type="similarity">
    <text evidence="1">Belongs to the short-chain dehydrogenases/reductases (SDR) family.</text>
</comment>
<dbReference type="HOGENOM" id="CLU_010194_2_1_5"/>
<dbReference type="KEGG" id="rga:RGR602_CH03062"/>
<evidence type="ECO:0000313" key="4">
    <source>
        <dbReference type="Proteomes" id="UP000031368"/>
    </source>
</evidence>
<reference evidence="3 4" key="1">
    <citation type="submission" date="2013-11" db="EMBL/GenBank/DDBJ databases">
        <title>Complete genome sequence of Rhizobium gallicum bv. gallicum R602.</title>
        <authorList>
            <person name="Bustos P."/>
            <person name="Santamaria R.I."/>
            <person name="Lozano L."/>
            <person name="Acosta J.L."/>
            <person name="Ormeno-Orrillo E."/>
            <person name="Rogel M.A."/>
            <person name="Romero D."/>
            <person name="Cevallos M.A."/>
            <person name="Martinez-Romero E."/>
            <person name="Gonzalez V."/>
        </authorList>
    </citation>
    <scope>NUCLEOTIDE SEQUENCE [LARGE SCALE GENOMIC DNA]</scope>
    <source>
        <strain evidence="3 4">R602</strain>
    </source>
</reference>
<protein>
    <submittedName>
        <fullName evidence="3">Short-chain dehydrogenase/reductase SDR family protein</fullName>
    </submittedName>
</protein>
<dbReference type="GO" id="GO:0006666">
    <property type="term" value="P:3-keto-sphinganine metabolic process"/>
    <property type="evidence" value="ECO:0007669"/>
    <property type="project" value="TreeGrafter"/>
</dbReference>
<organism evidence="3 4">
    <name type="scientific">Rhizobium gallicum bv. gallicum R602sp</name>
    <dbReference type="NCBI Taxonomy" id="1041138"/>
    <lineage>
        <taxon>Bacteria</taxon>
        <taxon>Pseudomonadati</taxon>
        <taxon>Pseudomonadota</taxon>
        <taxon>Alphaproteobacteria</taxon>
        <taxon>Hyphomicrobiales</taxon>
        <taxon>Rhizobiaceae</taxon>
        <taxon>Rhizobium/Agrobacterium group</taxon>
        <taxon>Rhizobium</taxon>
    </lineage>
</organism>
<dbReference type="PROSITE" id="PS00061">
    <property type="entry name" value="ADH_SHORT"/>
    <property type="match status" value="1"/>
</dbReference>
<dbReference type="SUPFAM" id="SSF51735">
    <property type="entry name" value="NAD(P)-binding Rossmann-fold domains"/>
    <property type="match status" value="1"/>
</dbReference>
<dbReference type="InterPro" id="IPR057326">
    <property type="entry name" value="KR_dom"/>
</dbReference>
<dbReference type="InterPro" id="IPR036291">
    <property type="entry name" value="NAD(P)-bd_dom_sf"/>
</dbReference>
<evidence type="ECO:0000259" key="2">
    <source>
        <dbReference type="SMART" id="SM00822"/>
    </source>
</evidence>
<keyword evidence="4" id="KW-1185">Reference proteome</keyword>
<dbReference type="SMART" id="SM00822">
    <property type="entry name" value="PKS_KR"/>
    <property type="match status" value="1"/>
</dbReference>
<dbReference type="Proteomes" id="UP000031368">
    <property type="component" value="Chromosome"/>
</dbReference>
<dbReference type="PANTHER" id="PTHR43550:SF3">
    <property type="entry name" value="3-KETODIHYDROSPHINGOSINE REDUCTASE"/>
    <property type="match status" value="1"/>
</dbReference>
<dbReference type="GO" id="GO:0047560">
    <property type="term" value="F:3-dehydrosphinganine reductase activity"/>
    <property type="evidence" value="ECO:0007669"/>
    <property type="project" value="TreeGrafter"/>
</dbReference>
<dbReference type="InterPro" id="IPR020904">
    <property type="entry name" value="Sc_DH/Rdtase_CS"/>
</dbReference>
<dbReference type="PANTHER" id="PTHR43550">
    <property type="entry name" value="3-KETODIHYDROSPHINGOSINE REDUCTASE"/>
    <property type="match status" value="1"/>
</dbReference>
<dbReference type="PRINTS" id="PR00080">
    <property type="entry name" value="SDRFAMILY"/>
</dbReference>
<sequence length="287" mass="30238">MHVIVTGGSSGIGLAVAKAYAARGERVSLIARDAARLDQAVLDVQAVSKGGSTFAVSADVSKHEDLAFAVKACETANGPCDVLIASAGIVEPAAFDALSAAAFDQQISTNLLGTANAARAVYHSMKARGQGTIMVVSSGAALIGLHGYAAYCASKSALKGFAEAIQAEAVGTGIRVSICFPPDTLTPQYQREMTMRPWQAEVLMGKVKPWTAEAIAQRIIAGIDRKRSKIHFTPSLMALAYLGPFIKPLLSLWYRSRLKRGARETHARSSTVHLKTGISSGIDTPKL</sequence>
<dbReference type="EMBL" id="CP006877">
    <property type="protein sequence ID" value="AJD42379.1"/>
    <property type="molecule type" value="Genomic_DNA"/>
</dbReference>
<accession>A0A0B4X2N7</accession>
<evidence type="ECO:0000313" key="3">
    <source>
        <dbReference type="EMBL" id="AJD42379.1"/>
    </source>
</evidence>
<evidence type="ECO:0000256" key="1">
    <source>
        <dbReference type="RuleBase" id="RU000363"/>
    </source>
</evidence>
<feature type="domain" description="Ketoreductase" evidence="2">
    <location>
        <begin position="1"/>
        <end position="184"/>
    </location>
</feature>
<dbReference type="GO" id="GO:0030148">
    <property type="term" value="P:sphingolipid biosynthetic process"/>
    <property type="evidence" value="ECO:0007669"/>
    <property type="project" value="TreeGrafter"/>
</dbReference>
<dbReference type="InterPro" id="IPR002347">
    <property type="entry name" value="SDR_fam"/>
</dbReference>
<name>A0A0B4X2N7_9HYPH</name>
<dbReference type="GO" id="GO:0016020">
    <property type="term" value="C:membrane"/>
    <property type="evidence" value="ECO:0007669"/>
    <property type="project" value="GOC"/>
</dbReference>
<dbReference type="Gene3D" id="3.40.50.720">
    <property type="entry name" value="NAD(P)-binding Rossmann-like Domain"/>
    <property type="match status" value="1"/>
</dbReference>
<gene>
    <name evidence="3" type="ORF">RGR602_CH03062</name>
</gene>
<dbReference type="PRINTS" id="PR00081">
    <property type="entry name" value="GDHRDH"/>
</dbReference>
<proteinExistence type="inferred from homology"/>
<dbReference type="AlphaFoldDB" id="A0A0B4X2N7"/>